<feature type="transmembrane region" description="Helical" evidence="5">
    <location>
        <begin position="175"/>
        <end position="194"/>
    </location>
</feature>
<evidence type="ECO:0000256" key="3">
    <source>
        <dbReference type="PROSITE-ProRule" id="PRU00339"/>
    </source>
</evidence>
<dbReference type="Gene3D" id="1.25.40.10">
    <property type="entry name" value="Tetratricopeptide repeat domain"/>
    <property type="match status" value="1"/>
</dbReference>
<feature type="transmembrane region" description="Helical" evidence="5">
    <location>
        <begin position="37"/>
        <end position="56"/>
    </location>
</feature>
<feature type="transmembrane region" description="Helical" evidence="5">
    <location>
        <begin position="337"/>
        <end position="370"/>
    </location>
</feature>
<dbReference type="EMBL" id="MFZT01000007">
    <property type="protein sequence ID" value="OGK31834.1"/>
    <property type="molecule type" value="Genomic_DNA"/>
</dbReference>
<dbReference type="PANTHER" id="PTHR22904">
    <property type="entry name" value="TPR REPEAT CONTAINING PROTEIN"/>
    <property type="match status" value="1"/>
</dbReference>
<dbReference type="GO" id="GO:0051879">
    <property type="term" value="F:Hsp90 protein binding"/>
    <property type="evidence" value="ECO:0007669"/>
    <property type="project" value="TreeGrafter"/>
</dbReference>
<dbReference type="AlphaFoldDB" id="A0A1F7HL80"/>
<evidence type="ECO:0000256" key="5">
    <source>
        <dbReference type="SAM" id="Phobius"/>
    </source>
</evidence>
<evidence type="ECO:0000313" key="7">
    <source>
        <dbReference type="Proteomes" id="UP000178098"/>
    </source>
</evidence>
<name>A0A1F7HL80_9BACT</name>
<protein>
    <submittedName>
        <fullName evidence="6">Uncharacterized protein</fullName>
    </submittedName>
</protein>
<feature type="transmembrane region" description="Helical" evidence="5">
    <location>
        <begin position="126"/>
        <end position="147"/>
    </location>
</feature>
<feature type="region of interest" description="Disordered" evidence="4">
    <location>
        <begin position="623"/>
        <end position="694"/>
    </location>
</feature>
<evidence type="ECO:0000256" key="2">
    <source>
        <dbReference type="ARBA" id="ARBA00022803"/>
    </source>
</evidence>
<dbReference type="InterPro" id="IPR019734">
    <property type="entry name" value="TPR_rpt"/>
</dbReference>
<keyword evidence="1" id="KW-0677">Repeat</keyword>
<feature type="transmembrane region" description="Helical" evidence="5">
    <location>
        <begin position="93"/>
        <end position="114"/>
    </location>
</feature>
<feature type="repeat" description="TPR" evidence="3">
    <location>
        <begin position="541"/>
        <end position="574"/>
    </location>
</feature>
<comment type="caution">
    <text evidence="6">The sequence shown here is derived from an EMBL/GenBank/DDBJ whole genome shotgun (WGS) entry which is preliminary data.</text>
</comment>
<sequence>MEKLIHNVQRWLVTGYLFLLPLFFLPLTQEFYITHKFFLTAAVALVILFLGVLHFLRTKKITFVKTPFDRGIFLLLIAYAASIIISSPNKVQAIAALPAGLGMVAVLVILYFILTNLYKKDHQLPILKTLAWGSLVVSMIVIIFWFLPLKNTNLPQNLAFLKNFRFSPVGNYLETLYLTGFLAIFAITQIVHMIQEKSKAMSLGTLGLLGVVSATACILIGYTLLRPSIAQDRLQLAPVNVSWFAALETLKNPRTALVGVGVDNYELAFSAVKPASYNLTPLWSLNFNLSRSYLLHVWVETGLIGLIAVVLIFLYAVREVNGLFAHKDNKRYVFAALGGYIALLFVLFPPSFITLFLAILYLAALAYASLQYDDEKEYLQRMNVGEVAPLYMGMALLSIGLILGAGYLLGRVYASELYFKKSIDALQTRNQQQAYENLFKSIQQNPFSEKYRVQSSRINLLFAQSIAQKEKLSDADRTTVARLIQEAIAQSKVVVDLNPHRTTAWANLALVYKNILNIAQGADSWTIAAYQRALLLDPNNPILLLNLGGVYYQLKNYSEAIRYFQRTAEVKSDWPNAYYNLAWASFQNKQYDNAVAAMKVVLQMIGKNTEDYKRAQKELGDFEKQSKEATSSAQPAQGQLNVATPPAANVSPPIELPKTSGPDKQLETKPAETIPTPTSAPTPTAALTPTPTSK</sequence>
<evidence type="ECO:0000256" key="1">
    <source>
        <dbReference type="ARBA" id="ARBA00022737"/>
    </source>
</evidence>
<feature type="compositionally biased region" description="Polar residues" evidence="4">
    <location>
        <begin position="628"/>
        <end position="642"/>
    </location>
</feature>
<organism evidence="6 7">
    <name type="scientific">Candidatus Roizmanbacteria bacterium RIFCSPHIGHO2_02_FULL_43_11</name>
    <dbReference type="NCBI Taxonomy" id="1802043"/>
    <lineage>
        <taxon>Bacteria</taxon>
        <taxon>Candidatus Roizmaniibacteriota</taxon>
    </lineage>
</organism>
<keyword evidence="5" id="KW-0472">Membrane</keyword>
<feature type="compositionally biased region" description="Low complexity" evidence="4">
    <location>
        <begin position="671"/>
        <end position="694"/>
    </location>
</feature>
<feature type="transmembrane region" description="Helical" evidence="5">
    <location>
        <begin position="293"/>
        <end position="317"/>
    </location>
</feature>
<dbReference type="PROSITE" id="PS50005">
    <property type="entry name" value="TPR"/>
    <property type="match status" value="1"/>
</dbReference>
<reference evidence="6 7" key="1">
    <citation type="journal article" date="2016" name="Nat. Commun.">
        <title>Thousands of microbial genomes shed light on interconnected biogeochemical processes in an aquifer system.</title>
        <authorList>
            <person name="Anantharaman K."/>
            <person name="Brown C.T."/>
            <person name="Hug L.A."/>
            <person name="Sharon I."/>
            <person name="Castelle C.J."/>
            <person name="Probst A.J."/>
            <person name="Thomas B.C."/>
            <person name="Singh A."/>
            <person name="Wilkins M.J."/>
            <person name="Karaoz U."/>
            <person name="Brodie E.L."/>
            <person name="Williams K.H."/>
            <person name="Hubbard S.S."/>
            <person name="Banfield J.F."/>
        </authorList>
    </citation>
    <scope>NUCLEOTIDE SEQUENCE [LARGE SCALE GENOMIC DNA]</scope>
</reference>
<keyword evidence="5" id="KW-1133">Transmembrane helix</keyword>
<dbReference type="SUPFAM" id="SSF48452">
    <property type="entry name" value="TPR-like"/>
    <property type="match status" value="1"/>
</dbReference>
<dbReference type="Proteomes" id="UP000178098">
    <property type="component" value="Unassembled WGS sequence"/>
</dbReference>
<dbReference type="PANTHER" id="PTHR22904:SF523">
    <property type="entry name" value="STRESS-INDUCED-PHOSPHOPROTEIN 1"/>
    <property type="match status" value="1"/>
</dbReference>
<evidence type="ECO:0000256" key="4">
    <source>
        <dbReference type="SAM" id="MobiDB-lite"/>
    </source>
</evidence>
<dbReference type="SMART" id="SM00028">
    <property type="entry name" value="TPR"/>
    <property type="match status" value="4"/>
</dbReference>
<feature type="transmembrane region" description="Helical" evidence="5">
    <location>
        <begin position="206"/>
        <end position="225"/>
    </location>
</feature>
<accession>A0A1F7HL80</accession>
<evidence type="ECO:0000313" key="6">
    <source>
        <dbReference type="EMBL" id="OGK31834.1"/>
    </source>
</evidence>
<keyword evidence="2 3" id="KW-0802">TPR repeat</keyword>
<proteinExistence type="predicted"/>
<feature type="transmembrane region" description="Helical" evidence="5">
    <location>
        <begin position="68"/>
        <end position="87"/>
    </location>
</feature>
<feature type="transmembrane region" description="Helical" evidence="5">
    <location>
        <begin position="390"/>
        <end position="410"/>
    </location>
</feature>
<dbReference type="Pfam" id="PF14559">
    <property type="entry name" value="TPR_19"/>
    <property type="match status" value="1"/>
</dbReference>
<feature type="transmembrane region" description="Helical" evidence="5">
    <location>
        <begin position="12"/>
        <end position="31"/>
    </location>
</feature>
<dbReference type="InterPro" id="IPR011990">
    <property type="entry name" value="TPR-like_helical_dom_sf"/>
</dbReference>
<keyword evidence="5" id="KW-0812">Transmembrane</keyword>
<gene>
    <name evidence="6" type="ORF">A3D08_01595</name>
</gene>